<dbReference type="AlphaFoldDB" id="A0A1J4XWZ5"/>
<dbReference type="Proteomes" id="UP000182693">
    <property type="component" value="Unassembled WGS sequence"/>
</dbReference>
<evidence type="ECO:0000313" key="3">
    <source>
        <dbReference type="Proteomes" id="UP000182693"/>
    </source>
</evidence>
<feature type="transmembrane region" description="Helical" evidence="1">
    <location>
        <begin position="41"/>
        <end position="61"/>
    </location>
</feature>
<dbReference type="EMBL" id="MNWX01000004">
    <property type="protein sequence ID" value="OIO65875.1"/>
    <property type="molecule type" value="Genomic_DNA"/>
</dbReference>
<dbReference type="STRING" id="1805425.AUJ30_00165"/>
<evidence type="ECO:0000256" key="1">
    <source>
        <dbReference type="SAM" id="Phobius"/>
    </source>
</evidence>
<proteinExistence type="predicted"/>
<keyword evidence="1" id="KW-0812">Transmembrane</keyword>
<comment type="caution">
    <text evidence="2">The sequence shown here is derived from an EMBL/GenBank/DDBJ whole genome shotgun (WGS) entry which is preliminary data.</text>
</comment>
<feature type="transmembrane region" description="Helical" evidence="1">
    <location>
        <begin position="12"/>
        <end position="35"/>
    </location>
</feature>
<gene>
    <name evidence="2" type="ORF">AUJ30_00165</name>
</gene>
<accession>A0A1J4XWZ5</accession>
<protein>
    <submittedName>
        <fullName evidence="2">Uncharacterized protein</fullName>
    </submittedName>
</protein>
<name>A0A1J4XWZ5_9BACT</name>
<evidence type="ECO:0000313" key="2">
    <source>
        <dbReference type="EMBL" id="OIO65875.1"/>
    </source>
</evidence>
<reference evidence="2 3" key="1">
    <citation type="journal article" date="2016" name="Environ. Microbiol.">
        <title>Genomic resolution of a cold subsurface aquifer community provides metabolic insights for novel microbes adapted to high CO concentrations.</title>
        <authorList>
            <person name="Probst A.J."/>
            <person name="Castelle C.J."/>
            <person name="Singh A."/>
            <person name="Brown C.T."/>
            <person name="Anantharaman K."/>
            <person name="Sharon I."/>
            <person name="Hug L.A."/>
            <person name="Burstein D."/>
            <person name="Emerson J.B."/>
            <person name="Thomas B.C."/>
            <person name="Banfield J.F."/>
        </authorList>
    </citation>
    <scope>NUCLEOTIDE SEQUENCE [LARGE SCALE GENOMIC DNA]</scope>
    <source>
        <strain evidence="2">CG1_02_39_135</strain>
    </source>
</reference>
<keyword evidence="1" id="KW-0472">Membrane</keyword>
<keyword evidence="1" id="KW-1133">Transmembrane helix</keyword>
<organism evidence="2 3">
    <name type="scientific">Candidatus Wolfebacteria bacterium CG1_02_39_135</name>
    <dbReference type="NCBI Taxonomy" id="1805425"/>
    <lineage>
        <taxon>Bacteria</taxon>
        <taxon>Candidatus Wolfeibacteriota</taxon>
    </lineage>
</organism>
<sequence>MRNAKIVKGEIFNLFFLLLVIYICVGVFSLLAVAMGEDVPYMPFWHAPWGWLLWLFNFLGIN</sequence>